<organism evidence="2 3">
    <name type="scientific">Corynebacterium genitalium ATCC 33030</name>
    <dbReference type="NCBI Taxonomy" id="585529"/>
    <lineage>
        <taxon>Bacteria</taxon>
        <taxon>Bacillati</taxon>
        <taxon>Actinomycetota</taxon>
        <taxon>Actinomycetes</taxon>
        <taxon>Mycobacteriales</taxon>
        <taxon>Corynebacteriaceae</taxon>
        <taxon>Corynebacterium</taxon>
    </lineage>
</organism>
<reference evidence="2" key="1">
    <citation type="submission" date="2010-06" db="EMBL/GenBank/DDBJ databases">
        <authorList>
            <person name="Muzny D."/>
            <person name="Qin X."/>
            <person name="Buhay C."/>
            <person name="Dugan-Rocha S."/>
            <person name="Ding Y."/>
            <person name="Chen G."/>
            <person name="Hawes A."/>
            <person name="Holder M."/>
            <person name="Jhangiani S."/>
            <person name="Johnson A."/>
            <person name="Khan Z."/>
            <person name="Li Z."/>
            <person name="Liu W."/>
            <person name="Liu X."/>
            <person name="Perez L."/>
            <person name="Shen H."/>
            <person name="Wang Q."/>
            <person name="Watt J."/>
            <person name="Xi L."/>
            <person name="Xin Y."/>
            <person name="Zhou J."/>
            <person name="Deng J."/>
            <person name="Jiang H."/>
            <person name="Liu Y."/>
            <person name="Qu J."/>
            <person name="Song X.-Z."/>
            <person name="Zhang L."/>
            <person name="Villasana D."/>
            <person name="Johnson A."/>
            <person name="Liu J."/>
            <person name="Liyanage D."/>
            <person name="Lorensuhewa L."/>
            <person name="Robinson T."/>
            <person name="Song A."/>
            <person name="Song B.-B."/>
            <person name="Dinh H."/>
            <person name="Thornton R."/>
            <person name="Coyle M."/>
            <person name="Francisco L."/>
            <person name="Jackson L."/>
            <person name="Javaid M."/>
            <person name="Korchina V."/>
            <person name="Kovar C."/>
            <person name="Mata R."/>
            <person name="Mathew T."/>
            <person name="Ngo R."/>
            <person name="Nguyen L."/>
            <person name="Nguyen N."/>
            <person name="Okwuonu G."/>
            <person name="Ongeri F."/>
            <person name="Pham C."/>
            <person name="Simmons D."/>
            <person name="Wilczek-Boney K."/>
            <person name="Hale W."/>
            <person name="Jakkamsetti A."/>
            <person name="Pham P."/>
            <person name="Ruth R."/>
            <person name="San Lucas F."/>
            <person name="Warren J."/>
            <person name="Zhang J."/>
            <person name="Zhao Z."/>
            <person name="Zhou C."/>
            <person name="Zhu D."/>
            <person name="Lee S."/>
            <person name="Bess C."/>
            <person name="Blankenburg K."/>
            <person name="Forbes L."/>
            <person name="Fu Q."/>
            <person name="Gubbala S."/>
            <person name="Hirani K."/>
            <person name="Jayaseelan J.C."/>
            <person name="Lara F."/>
            <person name="Munidasa M."/>
            <person name="Palculict T."/>
            <person name="Patil S."/>
            <person name="Pu L.-L."/>
            <person name="Saada N."/>
            <person name="Tang L."/>
            <person name="Weissenberger G."/>
            <person name="Zhu Y."/>
            <person name="Hemphill L."/>
            <person name="Shang Y."/>
            <person name="Youmans B."/>
            <person name="Ayvaz T."/>
            <person name="Ross M."/>
            <person name="Santibanez J."/>
            <person name="Aqrawi P."/>
            <person name="Gross S."/>
            <person name="Joshi V."/>
            <person name="Fowler G."/>
            <person name="Nazareth L."/>
            <person name="Reid J."/>
            <person name="Worley K."/>
            <person name="Petrosino J."/>
            <person name="Highlander S."/>
            <person name="Gibbs R."/>
        </authorList>
    </citation>
    <scope>NUCLEOTIDE SEQUENCE [LARGE SCALE GENOMIC DNA]</scope>
    <source>
        <strain evidence="2">ATCC 33030</strain>
    </source>
</reference>
<comment type="caution">
    <text evidence="2">The sequence shown here is derived from an EMBL/GenBank/DDBJ whole genome shotgun (WGS) entry which is preliminary data.</text>
</comment>
<dbReference type="AlphaFoldDB" id="D7WDL6"/>
<name>D7WDL6_9CORY</name>
<dbReference type="HOGENOM" id="CLU_058821_1_0_11"/>
<protein>
    <recommendedName>
        <fullName evidence="4">EcsC protein family protein</fullName>
    </recommendedName>
</protein>
<evidence type="ECO:0000313" key="2">
    <source>
        <dbReference type="EMBL" id="EFK54247.1"/>
    </source>
</evidence>
<evidence type="ECO:0000313" key="3">
    <source>
        <dbReference type="Proteomes" id="UP000004208"/>
    </source>
</evidence>
<evidence type="ECO:0000256" key="1">
    <source>
        <dbReference type="SAM" id="MobiDB-lite"/>
    </source>
</evidence>
<gene>
    <name evidence="2" type="ORF">HMPREF0291_11904</name>
</gene>
<keyword evidence="3" id="KW-1185">Reference proteome</keyword>
<accession>D7WDL6</accession>
<evidence type="ECO:0008006" key="4">
    <source>
        <dbReference type="Google" id="ProtNLM"/>
    </source>
</evidence>
<dbReference type="OrthoDB" id="4422408at2"/>
<sequence>MFGRKKKNDQAVAENGPQGGYTDSAQLEENASAIGKGFIKALDRAVRLQSGLIEAYVDRLRRANPEATPQQIQEMMDKHFLTIAAGSGAGAGGAAAIPGVGFVTGTAAIAGESLLFVDLAAVYTVGSAYLRGADISDEEHRKAIVLMVLLGTQGTAIVDTLIGPEAARMPGPKMLKNFTGPTLNQANSMMTRALRKSISKRLRRMWIGKLMPFGIGAVAGLYANRKLAKAVVDNVSNNLGHPPAQFLQELPPKTEVEEELDKAESDKNSRLAAMISVFRKNRDNGPEIEGDPEAKGILEKLGITGNADELEENALRSRFSRGTKGESE</sequence>
<feature type="region of interest" description="Disordered" evidence="1">
    <location>
        <begin position="1"/>
        <end position="24"/>
    </location>
</feature>
<dbReference type="RefSeq" id="WP_005290735.1">
    <property type="nucleotide sequence ID" value="NZ_CM000961.1"/>
</dbReference>
<proteinExistence type="predicted"/>
<dbReference type="eggNOG" id="COG1540">
    <property type="taxonomic scope" value="Bacteria"/>
</dbReference>
<dbReference type="STRING" id="585529.HMPREF0291_11904"/>
<dbReference type="EMBL" id="ACLJ02000003">
    <property type="protein sequence ID" value="EFK54247.1"/>
    <property type="molecule type" value="Genomic_DNA"/>
</dbReference>
<dbReference type="Proteomes" id="UP000004208">
    <property type="component" value="Unassembled WGS sequence"/>
</dbReference>